<dbReference type="GO" id="GO:0008270">
    <property type="term" value="F:zinc ion binding"/>
    <property type="evidence" value="ECO:0007669"/>
    <property type="project" value="UniProtKB-KW"/>
</dbReference>
<dbReference type="InterPro" id="IPR036236">
    <property type="entry name" value="Znf_C2H2_sf"/>
</dbReference>
<dbReference type="PANTHER" id="PTHR13182">
    <property type="entry name" value="ZINC FINGER PROTEIN 622"/>
    <property type="match status" value="1"/>
</dbReference>
<evidence type="ECO:0000313" key="11">
    <source>
        <dbReference type="EMBL" id="OZJ03705.1"/>
    </source>
</evidence>
<dbReference type="GO" id="GO:0005737">
    <property type="term" value="C:cytoplasm"/>
    <property type="evidence" value="ECO:0007669"/>
    <property type="project" value="UniProtKB-SubCell"/>
</dbReference>
<feature type="domain" description="C2H2-type" evidence="10">
    <location>
        <begin position="89"/>
        <end position="111"/>
    </location>
</feature>
<evidence type="ECO:0000256" key="3">
    <source>
        <dbReference type="ARBA" id="ARBA00022517"/>
    </source>
</evidence>
<dbReference type="GO" id="GO:0042273">
    <property type="term" value="P:ribosomal large subunit biogenesis"/>
    <property type="evidence" value="ECO:0007669"/>
    <property type="project" value="TreeGrafter"/>
</dbReference>
<evidence type="ECO:0000256" key="9">
    <source>
        <dbReference type="SAM" id="MobiDB-lite"/>
    </source>
</evidence>
<dbReference type="InterPro" id="IPR041661">
    <property type="entry name" value="ZN622/Rei1/Reh1_Znf-C2H2"/>
</dbReference>
<evidence type="ECO:0000256" key="4">
    <source>
        <dbReference type="ARBA" id="ARBA00022723"/>
    </source>
</evidence>
<keyword evidence="5" id="KW-0677">Repeat</keyword>
<comment type="caution">
    <text evidence="11">The sequence shown here is derived from an EMBL/GenBank/DDBJ whole genome shotgun (WGS) entry which is preliminary data.</text>
</comment>
<evidence type="ECO:0000313" key="12">
    <source>
        <dbReference type="Proteomes" id="UP000242875"/>
    </source>
</evidence>
<protein>
    <recommendedName>
        <fullName evidence="10">C2H2-type domain-containing protein</fullName>
    </recommendedName>
</protein>
<accession>A0A261XZB2</accession>
<dbReference type="AlphaFoldDB" id="A0A261XZB2"/>
<feature type="compositionally biased region" description="Basic and acidic residues" evidence="9">
    <location>
        <begin position="113"/>
        <end position="123"/>
    </location>
</feature>
<evidence type="ECO:0000256" key="8">
    <source>
        <dbReference type="ARBA" id="ARBA00034126"/>
    </source>
</evidence>
<feature type="compositionally biased region" description="Polar residues" evidence="9">
    <location>
        <begin position="124"/>
        <end position="139"/>
    </location>
</feature>
<keyword evidence="2" id="KW-0963">Cytoplasm</keyword>
<dbReference type="EMBL" id="MVBO01000072">
    <property type="protein sequence ID" value="OZJ03705.1"/>
    <property type="molecule type" value="Genomic_DNA"/>
</dbReference>
<dbReference type="SUPFAM" id="SSF57667">
    <property type="entry name" value="beta-beta-alpha zinc fingers"/>
    <property type="match status" value="3"/>
</dbReference>
<proteinExistence type="inferred from homology"/>
<dbReference type="SMART" id="SM00355">
    <property type="entry name" value="ZnF_C2H2"/>
    <property type="match status" value="4"/>
</dbReference>
<dbReference type="OrthoDB" id="19329at2759"/>
<feature type="domain" description="C2H2-type" evidence="10">
    <location>
        <begin position="24"/>
        <end position="46"/>
    </location>
</feature>
<evidence type="ECO:0000256" key="5">
    <source>
        <dbReference type="ARBA" id="ARBA00022737"/>
    </source>
</evidence>
<dbReference type="SMART" id="SM00451">
    <property type="entry name" value="ZnF_U1"/>
    <property type="match status" value="2"/>
</dbReference>
<evidence type="ECO:0000256" key="2">
    <source>
        <dbReference type="ARBA" id="ARBA00022490"/>
    </source>
</evidence>
<comment type="subcellular location">
    <subcellularLocation>
        <location evidence="1">Cytoplasm</location>
    </subcellularLocation>
</comment>
<keyword evidence="7" id="KW-0862">Zinc</keyword>
<sequence length="400" mass="44904">MAEIINTVAAPSQPQAPRSALFTCIACQVAFHSAELQRNHYRTDWHRYNLKRKMVELQPVAAEQFAQKLMAQQAKTQAAESERRFTADCTVCRKSFATENTYTNHVQSKKHKEAVAKAERMPDTQKTSANDTQSTTSNPKPVALTVTDETTEAEMMEIIDEKIAQAEKLGETDCLFCTHKAATLDGNMNHMTKVHSFFIPDIEYLVDLRGLIKYLGEKISVGNVCIYCNGNGRGLHSLEAVRAHMMSKGHCKIAYDTEDDVMEVVDYYDFTPSTANLPEGEDADANFGVQIAEDDMELVLPNGARVGHRSLGRYYKQSLRPTEQDDAVLINKLITSYSSDFGYESHRLRGARGQLLITDGKTGARSAKDAYNDTKHHEDFRSRVGVKANKLQRHFRAQIL</sequence>
<feature type="region of interest" description="Disordered" evidence="9">
    <location>
        <begin position="103"/>
        <end position="141"/>
    </location>
</feature>
<keyword evidence="3" id="KW-0690">Ribosome biogenesis</keyword>
<dbReference type="InterPro" id="IPR003604">
    <property type="entry name" value="Matrin/U1-like-C_Znf_C2H2"/>
</dbReference>
<name>A0A261XZB2_9FUNG</name>
<dbReference type="PANTHER" id="PTHR13182:SF8">
    <property type="entry name" value="CYTOPLASMIC 60S SUBUNIT BIOGENESIS FACTOR ZNF622"/>
    <property type="match status" value="1"/>
</dbReference>
<evidence type="ECO:0000256" key="7">
    <source>
        <dbReference type="ARBA" id="ARBA00022833"/>
    </source>
</evidence>
<dbReference type="InterPro" id="IPR040025">
    <property type="entry name" value="Znf622/Rei1/Reh1"/>
</dbReference>
<keyword evidence="12" id="KW-1185">Reference proteome</keyword>
<dbReference type="GO" id="GO:0003676">
    <property type="term" value="F:nucleic acid binding"/>
    <property type="evidence" value="ECO:0007669"/>
    <property type="project" value="InterPro"/>
</dbReference>
<dbReference type="Pfam" id="PF12171">
    <property type="entry name" value="zf-C2H2_jaz"/>
    <property type="match status" value="2"/>
</dbReference>
<reference evidence="11 12" key="1">
    <citation type="journal article" date="2017" name="Mycologia">
        <title>Bifiguratus adelaidae, gen. et sp. nov., a new member of Mucoromycotina in endophytic and soil-dwelling habitats.</title>
        <authorList>
            <person name="Torres-Cruz T.J."/>
            <person name="Billingsley Tobias T.L."/>
            <person name="Almatruk M."/>
            <person name="Hesse C."/>
            <person name="Kuske C.R."/>
            <person name="Desiro A."/>
            <person name="Benucci G.M."/>
            <person name="Bonito G."/>
            <person name="Stajich J.E."/>
            <person name="Dunlap C."/>
            <person name="Arnold A.E."/>
            <person name="Porras-Alfaro A."/>
        </authorList>
    </citation>
    <scope>NUCLEOTIDE SEQUENCE [LARGE SCALE GENOMIC DNA]</scope>
    <source>
        <strain evidence="11 12">AZ0501</strain>
    </source>
</reference>
<dbReference type="Proteomes" id="UP000242875">
    <property type="component" value="Unassembled WGS sequence"/>
</dbReference>
<dbReference type="Pfam" id="PF12756">
    <property type="entry name" value="zf-C2H2_2"/>
    <property type="match status" value="1"/>
</dbReference>
<comment type="similarity">
    <text evidence="8">Belongs to the REI1 family.</text>
</comment>
<dbReference type="Gene3D" id="3.30.160.60">
    <property type="entry name" value="Classic Zinc Finger"/>
    <property type="match status" value="1"/>
</dbReference>
<evidence type="ECO:0000256" key="1">
    <source>
        <dbReference type="ARBA" id="ARBA00004496"/>
    </source>
</evidence>
<keyword evidence="6" id="KW-0863">Zinc-finger</keyword>
<dbReference type="InterPro" id="IPR022755">
    <property type="entry name" value="Znf_C2H2_jaz"/>
</dbReference>
<organism evidence="11 12">
    <name type="scientific">Bifiguratus adelaidae</name>
    <dbReference type="NCBI Taxonomy" id="1938954"/>
    <lineage>
        <taxon>Eukaryota</taxon>
        <taxon>Fungi</taxon>
        <taxon>Fungi incertae sedis</taxon>
        <taxon>Mucoromycota</taxon>
        <taxon>Mucoromycotina</taxon>
        <taxon>Endogonomycetes</taxon>
        <taxon>Endogonales</taxon>
        <taxon>Endogonales incertae sedis</taxon>
        <taxon>Bifiguratus</taxon>
    </lineage>
</organism>
<dbReference type="GO" id="GO:0030687">
    <property type="term" value="C:preribosome, large subunit precursor"/>
    <property type="evidence" value="ECO:0007669"/>
    <property type="project" value="TreeGrafter"/>
</dbReference>
<dbReference type="PROSITE" id="PS00028">
    <property type="entry name" value="ZINC_FINGER_C2H2_1"/>
    <property type="match status" value="2"/>
</dbReference>
<keyword evidence="4" id="KW-0479">Metal-binding</keyword>
<dbReference type="InterPro" id="IPR013087">
    <property type="entry name" value="Znf_C2H2_type"/>
</dbReference>
<gene>
    <name evidence="11" type="ORF">BZG36_03301</name>
</gene>
<evidence type="ECO:0000259" key="10">
    <source>
        <dbReference type="PROSITE" id="PS00028"/>
    </source>
</evidence>
<evidence type="ECO:0000256" key="6">
    <source>
        <dbReference type="ARBA" id="ARBA00022771"/>
    </source>
</evidence>